<organism evidence="1 2">
    <name type="scientific">Brenneria salicis ATCC 15712 = DSM 30166</name>
    <dbReference type="NCBI Taxonomy" id="714314"/>
    <lineage>
        <taxon>Bacteria</taxon>
        <taxon>Pseudomonadati</taxon>
        <taxon>Pseudomonadota</taxon>
        <taxon>Gammaproteobacteria</taxon>
        <taxon>Enterobacterales</taxon>
        <taxon>Pectobacteriaceae</taxon>
        <taxon>Brenneria</taxon>
    </lineage>
</organism>
<gene>
    <name evidence="1" type="ORF">DES54_11341</name>
</gene>
<dbReference type="AlphaFoldDB" id="A0A366I4H1"/>
<keyword evidence="2" id="KW-1185">Reference proteome</keyword>
<evidence type="ECO:0000313" key="1">
    <source>
        <dbReference type="EMBL" id="RBP63027.1"/>
    </source>
</evidence>
<accession>A0A366I4H1</accession>
<proteinExistence type="predicted"/>
<name>A0A366I4H1_9GAMM</name>
<evidence type="ECO:0000313" key="2">
    <source>
        <dbReference type="Proteomes" id="UP000253046"/>
    </source>
</evidence>
<dbReference type="EMBL" id="QNRY01000013">
    <property type="protein sequence ID" value="RBP63027.1"/>
    <property type="molecule type" value="Genomic_DNA"/>
</dbReference>
<protein>
    <submittedName>
        <fullName evidence="1">Uncharacterized protein</fullName>
    </submittedName>
</protein>
<sequence length="57" mass="6475">MGFSLICTDVQVAITGVDGHAITSLSLSLFLDLNDIDNYSHVNYMRFVRIMHDRFPD</sequence>
<dbReference type="Proteomes" id="UP000253046">
    <property type="component" value="Unassembled WGS sequence"/>
</dbReference>
<reference evidence="1 2" key="1">
    <citation type="submission" date="2018-06" db="EMBL/GenBank/DDBJ databases">
        <title>Genomic Encyclopedia of Type Strains, Phase IV (KMG-IV): sequencing the most valuable type-strain genomes for metagenomic binning, comparative biology and taxonomic classification.</title>
        <authorList>
            <person name="Goeker M."/>
        </authorList>
    </citation>
    <scope>NUCLEOTIDE SEQUENCE [LARGE SCALE GENOMIC DNA]</scope>
    <source>
        <strain evidence="1 2">DSM 30166</strain>
    </source>
</reference>
<comment type="caution">
    <text evidence="1">The sequence shown here is derived from an EMBL/GenBank/DDBJ whole genome shotgun (WGS) entry which is preliminary data.</text>
</comment>